<dbReference type="PANTHER" id="PTHR35789:SF1">
    <property type="entry name" value="SPORE GERMINATION PROTEIN B3"/>
    <property type="match status" value="1"/>
</dbReference>
<dbReference type="Pfam" id="PF05504">
    <property type="entry name" value="Spore_GerAC"/>
    <property type="match status" value="1"/>
</dbReference>
<evidence type="ECO:0000313" key="11">
    <source>
        <dbReference type="EMBL" id="NEY71163.1"/>
    </source>
</evidence>
<evidence type="ECO:0000256" key="3">
    <source>
        <dbReference type="ARBA" id="ARBA00022544"/>
    </source>
</evidence>
<dbReference type="Pfam" id="PF25198">
    <property type="entry name" value="Spore_GerAC_N"/>
    <property type="match status" value="1"/>
</dbReference>
<accession>A0A6M0Q4K7</accession>
<evidence type="ECO:0000256" key="7">
    <source>
        <dbReference type="ARBA" id="ARBA00023288"/>
    </source>
</evidence>
<evidence type="ECO:0000259" key="9">
    <source>
        <dbReference type="Pfam" id="PF05504"/>
    </source>
</evidence>
<evidence type="ECO:0000256" key="8">
    <source>
        <dbReference type="SAM" id="SignalP"/>
    </source>
</evidence>
<evidence type="ECO:0000256" key="1">
    <source>
        <dbReference type="ARBA" id="ARBA00004635"/>
    </source>
</evidence>
<evidence type="ECO:0000313" key="12">
    <source>
        <dbReference type="Proteomes" id="UP000481043"/>
    </source>
</evidence>
<dbReference type="AlphaFoldDB" id="A0A6M0Q4K7"/>
<evidence type="ECO:0000256" key="2">
    <source>
        <dbReference type="ARBA" id="ARBA00007886"/>
    </source>
</evidence>
<name>A0A6M0Q4K7_9BACI</name>
<dbReference type="Proteomes" id="UP000481043">
    <property type="component" value="Unassembled WGS sequence"/>
</dbReference>
<comment type="subcellular location">
    <subcellularLocation>
        <location evidence="1">Membrane</location>
        <topology evidence="1">Lipid-anchor</topology>
    </subcellularLocation>
</comment>
<dbReference type="PANTHER" id="PTHR35789">
    <property type="entry name" value="SPORE GERMINATION PROTEIN B3"/>
    <property type="match status" value="1"/>
</dbReference>
<dbReference type="GO" id="GO:0016020">
    <property type="term" value="C:membrane"/>
    <property type="evidence" value="ECO:0007669"/>
    <property type="project" value="UniProtKB-SubCell"/>
</dbReference>
<reference evidence="11 12" key="1">
    <citation type="submission" date="2020-02" db="EMBL/GenBank/DDBJ databases">
        <title>Bacillus aquiflavi sp. nov., isolated from yellow water of strong flavor Chinese baijiu in Yibin region of China.</title>
        <authorList>
            <person name="Xie J."/>
        </authorList>
    </citation>
    <scope>NUCLEOTIDE SEQUENCE [LARGE SCALE GENOMIC DNA]</scope>
    <source>
        <strain evidence="11 12">SA4</strain>
    </source>
</reference>
<keyword evidence="3" id="KW-0309">Germination</keyword>
<proteinExistence type="inferred from homology"/>
<evidence type="ECO:0000256" key="5">
    <source>
        <dbReference type="ARBA" id="ARBA00023136"/>
    </source>
</evidence>
<dbReference type="RefSeq" id="WP_163178526.1">
    <property type="nucleotide sequence ID" value="NZ_JAAIWM010000002.1"/>
</dbReference>
<keyword evidence="4 8" id="KW-0732">Signal</keyword>
<sequence>MNRNVKKILKLMTLLLILFSLSSCGYKDIDKRFFVVSIGIDESKKRDQKYKVTLKLAVPAADPKSGVPESVVVEEDSTTITGAVRLMKSKIDKELDFSHAKIIVISKEVAENNIKEVLDWFIRRRDIQKVAFLAIGEPSAKEILDIQPKSERVPSNSLFLIFGKTGTESPYIVTEYLFDFWKRLREKGLDPLLPIIEVHDNGELFDVHKSALFNKESLQTTLSTKETKVLRILMNRASKLDVEVKSQEDEQIFIAVDLAKTNIKINKETIDIDVQLEGIVEEATGHMDKSDIPKVKELAEKQVKERVEGLLQKIQKEELDPVGFGLLYRASHSYKNEYEDWLEMYPKIKFNVNVEMTLQGTGLLN</sequence>
<feature type="domain" description="Spore germination GerAC-like C-terminal" evidence="9">
    <location>
        <begin position="209"/>
        <end position="362"/>
    </location>
</feature>
<keyword evidence="6" id="KW-0564">Palmitate</keyword>
<dbReference type="InterPro" id="IPR057336">
    <property type="entry name" value="GerAC_N"/>
</dbReference>
<keyword evidence="12" id="KW-1185">Reference proteome</keyword>
<evidence type="ECO:0000256" key="4">
    <source>
        <dbReference type="ARBA" id="ARBA00022729"/>
    </source>
</evidence>
<keyword evidence="5" id="KW-0472">Membrane</keyword>
<protein>
    <submittedName>
        <fullName evidence="11">Ger(X)C family spore germination protein</fullName>
    </submittedName>
</protein>
<dbReference type="InterPro" id="IPR008844">
    <property type="entry name" value="Spore_GerAC-like"/>
</dbReference>
<feature type="chain" id="PRO_5039363641" evidence="8">
    <location>
        <begin position="26"/>
        <end position="365"/>
    </location>
</feature>
<feature type="signal peptide" evidence="8">
    <location>
        <begin position="1"/>
        <end position="25"/>
    </location>
</feature>
<dbReference type="GO" id="GO:0009847">
    <property type="term" value="P:spore germination"/>
    <property type="evidence" value="ECO:0007669"/>
    <property type="project" value="InterPro"/>
</dbReference>
<comment type="caution">
    <text evidence="11">The sequence shown here is derived from an EMBL/GenBank/DDBJ whole genome shotgun (WGS) entry which is preliminary data.</text>
</comment>
<dbReference type="EMBL" id="JAAIWM010000002">
    <property type="protein sequence ID" value="NEY71163.1"/>
    <property type="molecule type" value="Genomic_DNA"/>
</dbReference>
<dbReference type="NCBIfam" id="TIGR02887">
    <property type="entry name" value="spore_ger_x_C"/>
    <property type="match status" value="1"/>
</dbReference>
<dbReference type="InterPro" id="IPR046953">
    <property type="entry name" value="Spore_GerAC-like_C"/>
</dbReference>
<keyword evidence="7" id="KW-0449">Lipoprotein</keyword>
<evidence type="ECO:0000259" key="10">
    <source>
        <dbReference type="Pfam" id="PF25198"/>
    </source>
</evidence>
<comment type="similarity">
    <text evidence="2">Belongs to the GerABKC lipoprotein family.</text>
</comment>
<dbReference type="InterPro" id="IPR038501">
    <property type="entry name" value="Spore_GerAC_C_sf"/>
</dbReference>
<organism evidence="11 12">
    <name type="scientific">Bacillus mesophilus</name>
    <dbReference type="NCBI Taxonomy" id="1808955"/>
    <lineage>
        <taxon>Bacteria</taxon>
        <taxon>Bacillati</taxon>
        <taxon>Bacillota</taxon>
        <taxon>Bacilli</taxon>
        <taxon>Bacillales</taxon>
        <taxon>Bacillaceae</taxon>
        <taxon>Bacillus</taxon>
    </lineage>
</organism>
<dbReference type="Gene3D" id="3.30.300.210">
    <property type="entry name" value="Nutrient germinant receptor protein C, domain 3"/>
    <property type="match status" value="1"/>
</dbReference>
<evidence type="ECO:0000256" key="6">
    <source>
        <dbReference type="ARBA" id="ARBA00023139"/>
    </source>
</evidence>
<gene>
    <name evidence="11" type="ORF">G4D63_05350</name>
</gene>
<dbReference type="PROSITE" id="PS51257">
    <property type="entry name" value="PROKAR_LIPOPROTEIN"/>
    <property type="match status" value="1"/>
</dbReference>
<feature type="domain" description="Spore germination protein N-terminal" evidence="10">
    <location>
        <begin position="26"/>
        <end position="198"/>
    </location>
</feature>